<evidence type="ECO:0000313" key="1">
    <source>
        <dbReference type="EMBL" id="CAB4151259.1"/>
    </source>
</evidence>
<protein>
    <submittedName>
        <fullName evidence="1">Uncharacterized protein</fullName>
    </submittedName>
</protein>
<name>A0A6J5N6D0_9CAUD</name>
<proteinExistence type="predicted"/>
<reference evidence="1" key="1">
    <citation type="submission" date="2020-04" db="EMBL/GenBank/DDBJ databases">
        <authorList>
            <person name="Chiriac C."/>
            <person name="Salcher M."/>
            <person name="Ghai R."/>
            <person name="Kavagutti S V."/>
        </authorList>
    </citation>
    <scope>NUCLEOTIDE SEQUENCE</scope>
</reference>
<accession>A0A6J5N6D0</accession>
<dbReference type="EMBL" id="LR796572">
    <property type="protein sequence ID" value="CAB4151259.1"/>
    <property type="molecule type" value="Genomic_DNA"/>
</dbReference>
<sequence>MTTESIPEMQIPEDTHSVVVSKNGLVFYLNKARADKCAEMIDDKAVHHLIIDGQNLNKIGLEILTIDRYVEMTKIKNGYRKCAYGKWHNKNETCMCHSDALARVRQQEQAKRDRTEYGEKSPEQMTALLTKAREVRQQLEADHIVPPRRDR</sequence>
<organism evidence="1">
    <name type="scientific">uncultured Caudovirales phage</name>
    <dbReference type="NCBI Taxonomy" id="2100421"/>
    <lineage>
        <taxon>Viruses</taxon>
        <taxon>Duplodnaviria</taxon>
        <taxon>Heunggongvirae</taxon>
        <taxon>Uroviricota</taxon>
        <taxon>Caudoviricetes</taxon>
        <taxon>Peduoviridae</taxon>
        <taxon>Maltschvirus</taxon>
        <taxon>Maltschvirus maltsch</taxon>
    </lineage>
</organism>
<gene>
    <name evidence="1" type="ORF">UFOVP594_7</name>
</gene>